<proteinExistence type="predicted"/>
<gene>
    <name evidence="1" type="ORF">TIFTF001_017030</name>
</gene>
<organism evidence="1 2">
    <name type="scientific">Ficus carica</name>
    <name type="common">Common fig</name>
    <dbReference type="NCBI Taxonomy" id="3494"/>
    <lineage>
        <taxon>Eukaryota</taxon>
        <taxon>Viridiplantae</taxon>
        <taxon>Streptophyta</taxon>
        <taxon>Embryophyta</taxon>
        <taxon>Tracheophyta</taxon>
        <taxon>Spermatophyta</taxon>
        <taxon>Magnoliopsida</taxon>
        <taxon>eudicotyledons</taxon>
        <taxon>Gunneridae</taxon>
        <taxon>Pentapetalae</taxon>
        <taxon>rosids</taxon>
        <taxon>fabids</taxon>
        <taxon>Rosales</taxon>
        <taxon>Moraceae</taxon>
        <taxon>Ficeae</taxon>
        <taxon>Ficus</taxon>
    </lineage>
</organism>
<accession>A0AA88A476</accession>
<name>A0AA88A476_FICCA</name>
<evidence type="ECO:0000313" key="2">
    <source>
        <dbReference type="Proteomes" id="UP001187192"/>
    </source>
</evidence>
<comment type="caution">
    <text evidence="1">The sequence shown here is derived from an EMBL/GenBank/DDBJ whole genome shotgun (WGS) entry which is preliminary data.</text>
</comment>
<reference evidence="1" key="1">
    <citation type="submission" date="2023-07" db="EMBL/GenBank/DDBJ databases">
        <title>draft genome sequence of fig (Ficus carica).</title>
        <authorList>
            <person name="Takahashi T."/>
            <person name="Nishimura K."/>
        </authorList>
    </citation>
    <scope>NUCLEOTIDE SEQUENCE</scope>
</reference>
<dbReference type="Proteomes" id="UP001187192">
    <property type="component" value="Unassembled WGS sequence"/>
</dbReference>
<keyword evidence="2" id="KW-1185">Reference proteome</keyword>
<protein>
    <submittedName>
        <fullName evidence="1">Uncharacterized protein</fullName>
    </submittedName>
</protein>
<dbReference type="AlphaFoldDB" id="A0AA88A476"/>
<evidence type="ECO:0000313" key="1">
    <source>
        <dbReference type="EMBL" id="GMN47853.1"/>
    </source>
</evidence>
<sequence>MWWPAIACLGAQGGLIAYSCYLARKDGFPQYSIHTIDYTAVFLVSTEISSHQNFGYYTAYVNRVVTELVSERVSCLPVSQSACQHHNH</sequence>
<dbReference type="EMBL" id="BTGU01000026">
    <property type="protein sequence ID" value="GMN47853.1"/>
    <property type="molecule type" value="Genomic_DNA"/>
</dbReference>